<organism evidence="2">
    <name type="scientific">Arundo donax</name>
    <name type="common">Giant reed</name>
    <name type="synonym">Donax arundinaceus</name>
    <dbReference type="NCBI Taxonomy" id="35708"/>
    <lineage>
        <taxon>Eukaryota</taxon>
        <taxon>Viridiplantae</taxon>
        <taxon>Streptophyta</taxon>
        <taxon>Embryophyta</taxon>
        <taxon>Tracheophyta</taxon>
        <taxon>Spermatophyta</taxon>
        <taxon>Magnoliopsida</taxon>
        <taxon>Liliopsida</taxon>
        <taxon>Poales</taxon>
        <taxon>Poaceae</taxon>
        <taxon>PACMAD clade</taxon>
        <taxon>Arundinoideae</taxon>
        <taxon>Arundineae</taxon>
        <taxon>Arundo</taxon>
    </lineage>
</organism>
<reference evidence="2" key="1">
    <citation type="submission" date="2014-09" db="EMBL/GenBank/DDBJ databases">
        <authorList>
            <person name="Magalhaes I.L.F."/>
            <person name="Oliveira U."/>
            <person name="Santos F.R."/>
            <person name="Vidigal T.H.D.A."/>
            <person name="Brescovit A.D."/>
            <person name="Santos A.J."/>
        </authorList>
    </citation>
    <scope>NUCLEOTIDE SEQUENCE</scope>
    <source>
        <tissue evidence="2">Shoot tissue taken approximately 20 cm above the soil surface</tissue>
    </source>
</reference>
<feature type="transmembrane region" description="Helical" evidence="1">
    <location>
        <begin position="17"/>
        <end position="35"/>
    </location>
</feature>
<name>A0A0A9CB39_ARUDO</name>
<accession>A0A0A9CB39</accession>
<protein>
    <submittedName>
        <fullName evidence="2">Uncharacterized protein</fullName>
    </submittedName>
</protein>
<evidence type="ECO:0000256" key="1">
    <source>
        <dbReference type="SAM" id="Phobius"/>
    </source>
</evidence>
<keyword evidence="1" id="KW-0472">Membrane</keyword>
<dbReference type="AlphaFoldDB" id="A0A0A9CB39"/>
<keyword evidence="1" id="KW-1133">Transmembrane helix</keyword>
<reference evidence="2" key="2">
    <citation type="journal article" date="2015" name="Data Brief">
        <title>Shoot transcriptome of the giant reed, Arundo donax.</title>
        <authorList>
            <person name="Barrero R.A."/>
            <person name="Guerrero F.D."/>
            <person name="Moolhuijzen P."/>
            <person name="Goolsby J.A."/>
            <person name="Tidwell J."/>
            <person name="Bellgard S.E."/>
            <person name="Bellgard M.I."/>
        </authorList>
    </citation>
    <scope>NUCLEOTIDE SEQUENCE</scope>
    <source>
        <tissue evidence="2">Shoot tissue taken approximately 20 cm above the soil surface</tissue>
    </source>
</reference>
<keyword evidence="1" id="KW-0812">Transmembrane</keyword>
<dbReference type="EMBL" id="GBRH01224366">
    <property type="protein sequence ID" value="JAD73529.1"/>
    <property type="molecule type" value="Transcribed_RNA"/>
</dbReference>
<sequence>MGLTQSASSLSCGNIRLVHGLPFLFSFGLCVFLVLL</sequence>
<evidence type="ECO:0000313" key="2">
    <source>
        <dbReference type="EMBL" id="JAD73529.1"/>
    </source>
</evidence>
<proteinExistence type="predicted"/>